<dbReference type="InterPro" id="IPR050194">
    <property type="entry name" value="Glycosyltransferase_grp1"/>
</dbReference>
<dbReference type="Proteomes" id="UP000595636">
    <property type="component" value="Chromosome"/>
</dbReference>
<dbReference type="GO" id="GO:1901137">
    <property type="term" value="P:carbohydrate derivative biosynthetic process"/>
    <property type="evidence" value="ECO:0007669"/>
    <property type="project" value="UniProtKB-ARBA"/>
</dbReference>
<dbReference type="GO" id="GO:0016757">
    <property type="term" value="F:glycosyltransferase activity"/>
    <property type="evidence" value="ECO:0007669"/>
    <property type="project" value="UniProtKB-KW"/>
</dbReference>
<dbReference type="Pfam" id="PF13439">
    <property type="entry name" value="Glyco_transf_4"/>
    <property type="match status" value="1"/>
</dbReference>
<dbReference type="Pfam" id="PF00534">
    <property type="entry name" value="Glycos_transf_1"/>
    <property type="match status" value="1"/>
</dbReference>
<feature type="transmembrane region" description="Helical" evidence="8">
    <location>
        <begin position="133"/>
        <end position="152"/>
    </location>
</feature>
<dbReference type="RefSeq" id="WP_200401215.1">
    <property type="nucleotide sequence ID" value="NZ_CP066831.1"/>
</dbReference>
<dbReference type="InterPro" id="IPR008521">
    <property type="entry name" value="Mg_trans_NIPA"/>
</dbReference>
<evidence type="ECO:0000256" key="7">
    <source>
        <dbReference type="SAM" id="MobiDB-lite"/>
    </source>
</evidence>
<comment type="subcellular location">
    <subcellularLocation>
        <location evidence="1">Membrane</location>
        <topology evidence="1">Multi-pass membrane protein</topology>
    </subcellularLocation>
</comment>
<dbReference type="Pfam" id="PF05653">
    <property type="entry name" value="Mg_trans_NIPA"/>
    <property type="match status" value="1"/>
</dbReference>
<evidence type="ECO:0000259" key="9">
    <source>
        <dbReference type="Pfam" id="PF00534"/>
    </source>
</evidence>
<feature type="transmembrane region" description="Helical" evidence="8">
    <location>
        <begin position="222"/>
        <end position="243"/>
    </location>
</feature>
<dbReference type="EMBL" id="CP066831">
    <property type="protein sequence ID" value="QQM46402.1"/>
    <property type="molecule type" value="Genomic_DNA"/>
</dbReference>
<evidence type="ECO:0000259" key="10">
    <source>
        <dbReference type="Pfam" id="PF13439"/>
    </source>
</evidence>
<dbReference type="InterPro" id="IPR028098">
    <property type="entry name" value="Glyco_trans_4-like_N"/>
</dbReference>
<evidence type="ECO:0000313" key="12">
    <source>
        <dbReference type="Proteomes" id="UP000595636"/>
    </source>
</evidence>
<feature type="transmembrane region" description="Helical" evidence="8">
    <location>
        <begin position="189"/>
        <end position="210"/>
    </location>
</feature>
<feature type="domain" description="Glycosyl transferase family 1" evidence="9">
    <location>
        <begin position="502"/>
        <end position="662"/>
    </location>
</feature>
<dbReference type="InterPro" id="IPR001296">
    <property type="entry name" value="Glyco_trans_1"/>
</dbReference>
<keyword evidence="4 8" id="KW-0812">Transmembrane</keyword>
<evidence type="ECO:0000256" key="5">
    <source>
        <dbReference type="ARBA" id="ARBA00022989"/>
    </source>
</evidence>
<accession>A0A7T7L4P3</accession>
<evidence type="ECO:0000256" key="6">
    <source>
        <dbReference type="ARBA" id="ARBA00023136"/>
    </source>
</evidence>
<dbReference type="PANTHER" id="PTHR45947:SF3">
    <property type="entry name" value="SULFOQUINOVOSYL TRANSFERASE SQD2"/>
    <property type="match status" value="1"/>
</dbReference>
<gene>
    <name evidence="11" type="ORF">JEQ17_00240</name>
</gene>
<dbReference type="GO" id="GO:0015095">
    <property type="term" value="F:magnesium ion transmembrane transporter activity"/>
    <property type="evidence" value="ECO:0007669"/>
    <property type="project" value="InterPro"/>
</dbReference>
<sequence>MLAAVLAVLGACCYAVGAKLQHEAVRPRRGDASASPSLRVLVRCPRWWAGLAVLGVATALHVGALWLAPVTVVQPLGVTAVLVSAVWGLRARRAHLTTTMGLALVAVVAGAGMFALLAARVTEPTQVTAAAQLWAGLLVSLAVLGCSGLAVLLRGRGRFLVQAVGAGIAYGCMPVLIRAASEEFTSNGVSAALGGTLGGLTLAGLAGCWLSQRALAAGPPEVTLACLTVVDPFVAVVLGVGVLGEAPGLSLATVVAGLACWTLAVVGVLQLSRATPFPHLTPGRQSPGRSSTRQEYVMHNAHPRPQTIVIGADTFPPDVNGAANFAQRLAEGLSGRGHDVHVICPATEAGAGTIMEKGITVHRLASHRTPFHPTFRVCLPWQVARSTARLLEVIRPDVVHIQSHFGVCRSLATAARRRGIPVVATNHFMPENLLGYTRLPARLAGAACRFAWRDLVRVFHRARVVTAPTPRAVQLLHDNGLASPAQAVSCGLDLERFAQPTKNHDEAGTRVLFVGRLDEEKNVHELLHALALLPRHLDVRGEIVGKGSCRRALEDLADELGIRDRVTFHGLVSDQEVLDAYARCDIFCMPGTAELQSLATLEAMAAGKPVVAADAMALPHLVHPGRNGYLFPPGDVRALADRLMELLDDPAARRRMGEAGREIVTEHDIHRTLATFEALYLHAAGHPAAKTTLPLPLPTSAMESEHDEYAARSGRR</sequence>
<dbReference type="KEGG" id="slf:JEQ17_00240"/>
<dbReference type="Gene3D" id="3.40.50.2000">
    <property type="entry name" value="Glycogen Phosphorylase B"/>
    <property type="match status" value="2"/>
</dbReference>
<evidence type="ECO:0000256" key="8">
    <source>
        <dbReference type="SAM" id="Phobius"/>
    </source>
</evidence>
<dbReference type="AlphaFoldDB" id="A0A7T7L4P3"/>
<feature type="transmembrane region" description="Helical" evidence="8">
    <location>
        <begin position="64"/>
        <end position="89"/>
    </location>
</feature>
<evidence type="ECO:0000256" key="2">
    <source>
        <dbReference type="ARBA" id="ARBA00022676"/>
    </source>
</evidence>
<keyword evidence="2" id="KW-0328">Glycosyltransferase</keyword>
<feature type="transmembrane region" description="Helical" evidence="8">
    <location>
        <begin position="249"/>
        <end position="269"/>
    </location>
</feature>
<organism evidence="11 12">
    <name type="scientific">Streptomyces liliifuscus</name>
    <dbReference type="NCBI Taxonomy" id="2797636"/>
    <lineage>
        <taxon>Bacteria</taxon>
        <taxon>Bacillati</taxon>
        <taxon>Actinomycetota</taxon>
        <taxon>Actinomycetes</taxon>
        <taxon>Kitasatosporales</taxon>
        <taxon>Streptomycetaceae</taxon>
        <taxon>Streptomyces</taxon>
    </lineage>
</organism>
<keyword evidence="12" id="KW-1185">Reference proteome</keyword>
<feature type="region of interest" description="Disordered" evidence="7">
    <location>
        <begin position="692"/>
        <end position="716"/>
    </location>
</feature>
<keyword evidence="5 8" id="KW-1133">Transmembrane helix</keyword>
<evidence type="ECO:0000256" key="4">
    <source>
        <dbReference type="ARBA" id="ARBA00022692"/>
    </source>
</evidence>
<keyword evidence="6 8" id="KW-0472">Membrane</keyword>
<dbReference type="SUPFAM" id="SSF53756">
    <property type="entry name" value="UDP-Glycosyltransferase/glycogen phosphorylase"/>
    <property type="match status" value="1"/>
</dbReference>
<feature type="domain" description="Glycosyltransferase subfamily 4-like N-terminal" evidence="10">
    <location>
        <begin position="319"/>
        <end position="496"/>
    </location>
</feature>
<protein>
    <submittedName>
        <fullName evidence="11">Glycosyltransferase</fullName>
    </submittedName>
</protein>
<dbReference type="GO" id="GO:0016020">
    <property type="term" value="C:membrane"/>
    <property type="evidence" value="ECO:0007669"/>
    <property type="project" value="UniProtKB-SubCell"/>
</dbReference>
<feature type="transmembrane region" description="Helical" evidence="8">
    <location>
        <begin position="101"/>
        <end position="121"/>
    </location>
</feature>
<evidence type="ECO:0000256" key="1">
    <source>
        <dbReference type="ARBA" id="ARBA00004141"/>
    </source>
</evidence>
<evidence type="ECO:0000256" key="3">
    <source>
        <dbReference type="ARBA" id="ARBA00022679"/>
    </source>
</evidence>
<reference evidence="11 12" key="1">
    <citation type="submission" date="2020-12" db="EMBL/GenBank/DDBJ databases">
        <title>A novel species.</title>
        <authorList>
            <person name="Li K."/>
        </authorList>
    </citation>
    <scope>NUCLEOTIDE SEQUENCE [LARGE SCALE GENOMIC DNA]</scope>
    <source>
        <strain evidence="11 12">ZYC-3</strain>
    </source>
</reference>
<proteinExistence type="predicted"/>
<dbReference type="PANTHER" id="PTHR45947">
    <property type="entry name" value="SULFOQUINOVOSYL TRANSFERASE SQD2"/>
    <property type="match status" value="1"/>
</dbReference>
<feature type="transmembrane region" description="Helical" evidence="8">
    <location>
        <begin position="159"/>
        <end position="177"/>
    </location>
</feature>
<keyword evidence="3 11" id="KW-0808">Transferase</keyword>
<name>A0A7T7L4P3_9ACTN</name>
<evidence type="ECO:0000313" key="11">
    <source>
        <dbReference type="EMBL" id="QQM46402.1"/>
    </source>
</evidence>